<evidence type="ECO:0000313" key="3">
    <source>
        <dbReference type="Proteomes" id="UP000259211"/>
    </source>
</evidence>
<gene>
    <name evidence="2" type="ORF">CHT91_10205</name>
    <name evidence="1" type="ORF">V7F78_05610</name>
</gene>
<proteinExistence type="predicted"/>
<accession>A0A3E2DCX4</accession>
<dbReference type="EMBL" id="JBAKUA010000006">
    <property type="protein sequence ID" value="MEH1546493.1"/>
    <property type="molecule type" value="Genomic_DNA"/>
</dbReference>
<dbReference type="Proteomes" id="UP000259211">
    <property type="component" value="Unassembled WGS sequence"/>
</dbReference>
<sequence length="60" mass="6036">MQITVTTANDHRVRTVQTAMSNTLGIDSQVDMLAPGGSTSSSSGSCCSCSTCAVVAQPGN</sequence>
<protein>
    <submittedName>
        <fullName evidence="2">Uncharacterized protein</fullName>
    </submittedName>
</protein>
<reference evidence="1" key="2">
    <citation type="submission" date="2024-02" db="EMBL/GenBank/DDBJ databases">
        <title>Bacterial skin colonization with Propionibacterium avidum as a risk factor for Periprosthetic Joint Infections - a single-center prospective study.</title>
        <authorList>
            <person name="Achermann Y."/>
        </authorList>
    </citation>
    <scope>NUCLEOTIDE SEQUENCE</scope>
    <source>
        <strain evidence="1">PAVI-2017310195</strain>
    </source>
</reference>
<dbReference type="AlphaFoldDB" id="A0A3E2DCX4"/>
<organism evidence="2 3">
    <name type="scientific">Cutibacterium avidum</name>
    <dbReference type="NCBI Taxonomy" id="33010"/>
    <lineage>
        <taxon>Bacteria</taxon>
        <taxon>Bacillati</taxon>
        <taxon>Actinomycetota</taxon>
        <taxon>Actinomycetes</taxon>
        <taxon>Propionibacteriales</taxon>
        <taxon>Propionibacteriaceae</taxon>
        <taxon>Cutibacterium</taxon>
    </lineage>
</organism>
<dbReference type="EMBL" id="NOWI01000009">
    <property type="protein sequence ID" value="RFT43024.1"/>
    <property type="molecule type" value="Genomic_DNA"/>
</dbReference>
<comment type="caution">
    <text evidence="2">The sequence shown here is derived from an EMBL/GenBank/DDBJ whole genome shotgun (WGS) entry which is preliminary data.</text>
</comment>
<dbReference type="RefSeq" id="WP_016666027.1">
    <property type="nucleotide sequence ID" value="NZ_CABKSM010000001.1"/>
</dbReference>
<name>A0A3E2DCX4_9ACTN</name>
<evidence type="ECO:0000313" key="2">
    <source>
        <dbReference type="EMBL" id="RFT43024.1"/>
    </source>
</evidence>
<reference evidence="2 3" key="1">
    <citation type="submission" date="2017-07" db="EMBL/GenBank/DDBJ databases">
        <authorList>
            <person name="Sun Z.S."/>
            <person name="Albrecht U."/>
            <person name="Echele G."/>
            <person name="Lee C.C."/>
        </authorList>
    </citation>
    <scope>NUCLEOTIDE SEQUENCE [LARGE SCALE GENOMIC DNA]</scope>
    <source>
        <strain evidence="2 3">P16-029</strain>
    </source>
</reference>
<dbReference type="Proteomes" id="UP001309299">
    <property type="component" value="Unassembled WGS sequence"/>
</dbReference>
<evidence type="ECO:0000313" key="1">
    <source>
        <dbReference type="EMBL" id="MEH1546493.1"/>
    </source>
</evidence>